<dbReference type="EMBL" id="CP045096">
    <property type="protein sequence ID" value="QFQ97285.1"/>
    <property type="molecule type" value="Genomic_DNA"/>
</dbReference>
<feature type="domain" description="D-isomer specific 2-hydroxyacid dehydrogenase NAD-binding" evidence="4">
    <location>
        <begin position="155"/>
        <end position="328"/>
    </location>
</feature>
<keyword evidence="6" id="KW-1185">Reference proteome</keyword>
<protein>
    <submittedName>
        <fullName evidence="5">Hydroxyacid dehydrogenase</fullName>
    </submittedName>
</protein>
<keyword evidence="2" id="KW-0520">NAD</keyword>
<dbReference type="PANTHER" id="PTHR10996:SF178">
    <property type="entry name" value="2-HYDROXYACID DEHYDROGENASE YGL185C-RELATED"/>
    <property type="match status" value="1"/>
</dbReference>
<dbReference type="Proteomes" id="UP000327294">
    <property type="component" value="Chromosome"/>
</dbReference>
<dbReference type="SUPFAM" id="SSF52283">
    <property type="entry name" value="Formate/glycerate dehydrogenase catalytic domain-like"/>
    <property type="match status" value="1"/>
</dbReference>
<feature type="compositionally biased region" description="Basic and acidic residues" evidence="3">
    <location>
        <begin position="1"/>
        <end position="10"/>
    </location>
</feature>
<dbReference type="KEGG" id="sphv:F9278_14890"/>
<evidence type="ECO:0000256" key="2">
    <source>
        <dbReference type="ARBA" id="ARBA00023027"/>
    </source>
</evidence>
<name>A0A5P8K213_9ACTN</name>
<organism evidence="5 6">
    <name type="scientific">Streptomyces phaeolivaceus</name>
    <dbReference type="NCBI Taxonomy" id="2653200"/>
    <lineage>
        <taxon>Bacteria</taxon>
        <taxon>Bacillati</taxon>
        <taxon>Actinomycetota</taxon>
        <taxon>Actinomycetes</taxon>
        <taxon>Kitasatosporales</taxon>
        <taxon>Streptomycetaceae</taxon>
        <taxon>Streptomyces</taxon>
    </lineage>
</organism>
<evidence type="ECO:0000256" key="3">
    <source>
        <dbReference type="SAM" id="MobiDB-lite"/>
    </source>
</evidence>
<dbReference type="InterPro" id="IPR006140">
    <property type="entry name" value="D-isomer_DH_NAD-bd"/>
</dbReference>
<reference evidence="5 6" key="1">
    <citation type="submission" date="2019-10" db="EMBL/GenBank/DDBJ databases">
        <title>Streptomyces sp. strain GY16 isolated from leaves of Broussonetia papyrifera.</title>
        <authorList>
            <person name="Mo P."/>
        </authorList>
    </citation>
    <scope>NUCLEOTIDE SEQUENCE [LARGE SCALE GENOMIC DNA]</scope>
    <source>
        <strain evidence="5 6">GY16</strain>
    </source>
</reference>
<dbReference type="InterPro" id="IPR036291">
    <property type="entry name" value="NAD(P)-bd_dom_sf"/>
</dbReference>
<feature type="compositionally biased region" description="Basic residues" evidence="3">
    <location>
        <begin position="23"/>
        <end position="37"/>
    </location>
</feature>
<dbReference type="Pfam" id="PF02826">
    <property type="entry name" value="2-Hacid_dh_C"/>
    <property type="match status" value="1"/>
</dbReference>
<evidence type="ECO:0000313" key="6">
    <source>
        <dbReference type="Proteomes" id="UP000327294"/>
    </source>
</evidence>
<keyword evidence="1" id="KW-0560">Oxidoreductase</keyword>
<feature type="region of interest" description="Disordered" evidence="3">
    <location>
        <begin position="1"/>
        <end position="37"/>
    </location>
</feature>
<dbReference type="GO" id="GO:0016618">
    <property type="term" value="F:hydroxypyruvate reductase [NAD(P)H] activity"/>
    <property type="evidence" value="ECO:0007669"/>
    <property type="project" value="TreeGrafter"/>
</dbReference>
<proteinExistence type="predicted"/>
<dbReference type="GO" id="GO:0051287">
    <property type="term" value="F:NAD binding"/>
    <property type="evidence" value="ECO:0007669"/>
    <property type="project" value="InterPro"/>
</dbReference>
<dbReference type="SUPFAM" id="SSF51735">
    <property type="entry name" value="NAD(P)-binding Rossmann-fold domains"/>
    <property type="match status" value="1"/>
</dbReference>
<dbReference type="GO" id="GO:0005829">
    <property type="term" value="C:cytosol"/>
    <property type="evidence" value="ECO:0007669"/>
    <property type="project" value="TreeGrafter"/>
</dbReference>
<dbReference type="AlphaFoldDB" id="A0A5P8K213"/>
<evidence type="ECO:0000313" key="5">
    <source>
        <dbReference type="EMBL" id="QFQ97285.1"/>
    </source>
</evidence>
<sequence>MERAARRQDSLRGLLPRALTPSGHHRRRGPGLRPLHRARRRDAAVSAVREAPLLVSVRGAADTALLQQRLPGCAIREITALATADPELAARAEVLVLRSGHRLDTERLSQWPALRHVIRAGSGLDGIDIDGLAARGISVHRNPEPAAGAVAEWALAALLALARRIPYGHAALLQGRHAKQHCLAPPVSAMRLAIWGAGPVGRACAHALAPHVAEIAFAARPSLPDTLPSRPGNELPAWADAHVVALPLTDENRGWFGTGFLAAARQRHPLLICVGRLGTLDLDACLRALADGRLGGLALDPVEESDLPLWPADALPGPLNLIATPHIGAQRSDVRALLDRWVATTAAGVLAGADRTAR</sequence>
<evidence type="ECO:0000256" key="1">
    <source>
        <dbReference type="ARBA" id="ARBA00023002"/>
    </source>
</evidence>
<dbReference type="Gene3D" id="3.40.50.720">
    <property type="entry name" value="NAD(P)-binding Rossmann-like Domain"/>
    <property type="match status" value="2"/>
</dbReference>
<accession>A0A5P8K213</accession>
<dbReference type="InterPro" id="IPR050223">
    <property type="entry name" value="D-isomer_2-hydroxyacid_DH"/>
</dbReference>
<dbReference type="PANTHER" id="PTHR10996">
    <property type="entry name" value="2-HYDROXYACID DEHYDROGENASE-RELATED"/>
    <property type="match status" value="1"/>
</dbReference>
<gene>
    <name evidence="5" type="ORF">F9278_14890</name>
</gene>
<evidence type="ECO:0000259" key="4">
    <source>
        <dbReference type="Pfam" id="PF02826"/>
    </source>
</evidence>
<dbReference type="GO" id="GO:0030267">
    <property type="term" value="F:glyoxylate reductase (NADPH) activity"/>
    <property type="evidence" value="ECO:0007669"/>
    <property type="project" value="TreeGrafter"/>
</dbReference>